<dbReference type="HOGENOM" id="CLU_006493_1_0_12"/>
<feature type="domain" description="Chorismate-utilising enzyme C-terminal" evidence="1">
    <location>
        <begin position="79"/>
        <end position="333"/>
    </location>
</feature>
<dbReference type="InterPro" id="IPR015890">
    <property type="entry name" value="Chorismate_C"/>
</dbReference>
<dbReference type="Proteomes" id="UP000007383">
    <property type="component" value="Chromosome"/>
</dbReference>
<name>H9UKN0_SPIAZ</name>
<dbReference type="PATRIC" id="fig|889378.3.peg.2010"/>
<dbReference type="STRING" id="889378.Spiaf_2024"/>
<evidence type="ECO:0000313" key="2">
    <source>
        <dbReference type="EMBL" id="AFG38073.1"/>
    </source>
</evidence>
<dbReference type="GO" id="GO:0000162">
    <property type="term" value="P:L-tryptophan biosynthetic process"/>
    <property type="evidence" value="ECO:0007669"/>
    <property type="project" value="TreeGrafter"/>
</dbReference>
<dbReference type="GO" id="GO:0046820">
    <property type="term" value="F:4-amino-4-deoxychorismate synthase activity"/>
    <property type="evidence" value="ECO:0007669"/>
    <property type="project" value="TreeGrafter"/>
</dbReference>
<dbReference type="EMBL" id="CP003282">
    <property type="protein sequence ID" value="AFG38073.1"/>
    <property type="molecule type" value="Genomic_DNA"/>
</dbReference>
<keyword evidence="3" id="KW-1185">Reference proteome</keyword>
<organism evidence="2 3">
    <name type="scientific">Spirochaeta africana (strain ATCC 700263 / DSM 8902 / Z-7692)</name>
    <dbReference type="NCBI Taxonomy" id="889378"/>
    <lineage>
        <taxon>Bacteria</taxon>
        <taxon>Pseudomonadati</taxon>
        <taxon>Spirochaetota</taxon>
        <taxon>Spirochaetia</taxon>
        <taxon>Spirochaetales</taxon>
        <taxon>Spirochaetaceae</taxon>
        <taxon>Spirochaeta</taxon>
    </lineage>
</organism>
<dbReference type="PRINTS" id="PR00095">
    <property type="entry name" value="ANTSNTHASEI"/>
</dbReference>
<dbReference type="KEGG" id="sfc:Spiaf_2024"/>
<dbReference type="InterPro" id="IPR005801">
    <property type="entry name" value="ADC_synthase"/>
</dbReference>
<reference evidence="3" key="1">
    <citation type="journal article" date="2013" name="Stand. Genomic Sci.">
        <title>Complete genome sequence of the halophilic bacterium Spirochaeta africana type strain (Z-7692(T)) from the alkaline Lake Magadi in the East African Rift.</title>
        <authorList>
            <person name="Liolos K."/>
            <person name="Abt B."/>
            <person name="Scheuner C."/>
            <person name="Teshima H."/>
            <person name="Held B."/>
            <person name="Lapidus A."/>
            <person name="Nolan M."/>
            <person name="Lucas S."/>
            <person name="Deshpande S."/>
            <person name="Cheng J.F."/>
            <person name="Tapia R."/>
            <person name="Goodwin L.A."/>
            <person name="Pitluck S."/>
            <person name="Pagani I."/>
            <person name="Ivanova N."/>
            <person name="Mavromatis K."/>
            <person name="Mikhailova N."/>
            <person name="Huntemann M."/>
            <person name="Pati A."/>
            <person name="Chen A."/>
            <person name="Palaniappan K."/>
            <person name="Land M."/>
            <person name="Rohde M."/>
            <person name="Tindall B.J."/>
            <person name="Detter J.C."/>
            <person name="Goker M."/>
            <person name="Bristow J."/>
            <person name="Eisen J.A."/>
            <person name="Markowitz V."/>
            <person name="Hugenholtz P."/>
            <person name="Woyke T."/>
            <person name="Klenk H.P."/>
            <person name="Kyrpides N.C."/>
        </authorList>
    </citation>
    <scope>NUCLEOTIDE SEQUENCE</scope>
    <source>
        <strain evidence="3">ATCC 700263 / DSM 8902 / Z-7692</strain>
    </source>
</reference>
<protein>
    <submittedName>
        <fullName evidence="2">Anthranilate/para-aminobenzoate synthase component I</fullName>
    </submittedName>
</protein>
<dbReference type="Pfam" id="PF00425">
    <property type="entry name" value="Chorismate_bind"/>
    <property type="match status" value="1"/>
</dbReference>
<proteinExistence type="predicted"/>
<gene>
    <name evidence="2" type="ordered locus">Spiaf_2024</name>
</gene>
<evidence type="ECO:0000313" key="3">
    <source>
        <dbReference type="Proteomes" id="UP000007383"/>
    </source>
</evidence>
<dbReference type="AlphaFoldDB" id="H9UKN0"/>
<dbReference type="PANTHER" id="PTHR11236:SF50">
    <property type="entry name" value="AMINODEOXYCHORISMATE SYNTHASE COMPONENT 1"/>
    <property type="match status" value="1"/>
</dbReference>
<dbReference type="eggNOG" id="COG0147">
    <property type="taxonomic scope" value="Bacteria"/>
</dbReference>
<dbReference type="InterPro" id="IPR019999">
    <property type="entry name" value="Anth_synth_I-like"/>
</dbReference>
<dbReference type="SUPFAM" id="SSF56322">
    <property type="entry name" value="ADC synthase"/>
    <property type="match status" value="1"/>
</dbReference>
<evidence type="ECO:0000259" key="1">
    <source>
        <dbReference type="Pfam" id="PF00425"/>
    </source>
</evidence>
<sequence length="339" mass="37558">MNRLGGAGTPFICLLDVENSHPRVLPIDSLNTAEISFATPLGEFPAAQHRTPIHIDPCSASSAAAADAALLTVHRPVCRQRYQSGFQVIRHGLLRGDSFLANLTYPVEIATPVSLYHIHRVAHARYRLWWRDHFTVFSPETFVTITPDGEIATFPMKGTIAADLPDAARQLMENPKEAAEHLTVVDLLRNDLGRIGRRVRVERYRYLDRIHSPAGDILQASSEIRAELGSGWRARIGDLLQELLPAGSITGAPKCRTMELIAEAEGEPRGYYTGVFGHFDGQQFCSGVMIRFIEQRPGGLPDASMLPGLRFRAGGGITIYSQEDEEYAELHTKVRIPVR</sequence>
<dbReference type="PANTHER" id="PTHR11236">
    <property type="entry name" value="AMINOBENZOATE/ANTHRANILATE SYNTHASE"/>
    <property type="match status" value="1"/>
</dbReference>
<dbReference type="NCBIfam" id="NF005486">
    <property type="entry name" value="PRK07093.1"/>
    <property type="match status" value="1"/>
</dbReference>
<accession>H9UKN0</accession>
<dbReference type="Gene3D" id="3.60.120.10">
    <property type="entry name" value="Anthranilate synthase"/>
    <property type="match status" value="1"/>
</dbReference>